<dbReference type="AlphaFoldDB" id="A0A0K2VXQ2"/>
<protein>
    <submittedName>
        <fullName evidence="1">Uncharacterized protein</fullName>
    </submittedName>
</protein>
<evidence type="ECO:0000313" key="2">
    <source>
        <dbReference type="Proteomes" id="UP000182888"/>
    </source>
</evidence>
<proteinExistence type="predicted"/>
<dbReference type="Proteomes" id="UP000182888">
    <property type="component" value="Unassembled WGS sequence"/>
</dbReference>
<accession>A0A0K2VXQ2</accession>
<sequence>MRAQTAFGGGHACVSAKPRSLLRDMTFDLMHVVSAKPRSLLRDMHYAILLVRSRHVAAGVF</sequence>
<reference evidence="2" key="1">
    <citation type="submission" date="2014-08" db="EMBL/GenBank/DDBJ databases">
        <authorList>
            <person name="Edwards T."/>
        </authorList>
    </citation>
    <scope>NUCLEOTIDE SEQUENCE [LARGE SCALE GENOMIC DNA]</scope>
</reference>
<gene>
    <name evidence="1" type="ORF">MPL1032_20700</name>
</gene>
<evidence type="ECO:0000313" key="1">
    <source>
        <dbReference type="EMBL" id="CDX56777.1"/>
    </source>
</evidence>
<name>A0A0K2VXQ2_MESPL</name>
<organism evidence="1 2">
    <name type="scientific">Mesorhizobium plurifarium</name>
    <dbReference type="NCBI Taxonomy" id="69974"/>
    <lineage>
        <taxon>Bacteria</taxon>
        <taxon>Pseudomonadati</taxon>
        <taxon>Pseudomonadota</taxon>
        <taxon>Alphaproteobacteria</taxon>
        <taxon>Hyphomicrobiales</taxon>
        <taxon>Phyllobacteriaceae</taxon>
        <taxon>Mesorhizobium</taxon>
    </lineage>
</organism>
<dbReference type="EMBL" id="CCND01000012">
    <property type="protein sequence ID" value="CDX56777.1"/>
    <property type="molecule type" value="Genomic_DNA"/>
</dbReference>